<dbReference type="Pfam" id="PF07228">
    <property type="entry name" value="SpoIIE"/>
    <property type="match status" value="1"/>
</dbReference>
<reference evidence="5" key="1">
    <citation type="submission" date="2023-07" db="EMBL/GenBank/DDBJ databases">
        <title>30 novel species of actinomycetes from the DSMZ collection.</title>
        <authorList>
            <person name="Nouioui I."/>
        </authorList>
    </citation>
    <scope>NUCLEOTIDE SEQUENCE [LARGE SCALE GENOMIC DNA]</scope>
    <source>
        <strain evidence="5">DSM 44915</strain>
    </source>
</reference>
<dbReference type="InterPro" id="IPR036457">
    <property type="entry name" value="PPM-type-like_dom_sf"/>
</dbReference>
<proteinExistence type="predicted"/>
<dbReference type="InterPro" id="IPR035965">
    <property type="entry name" value="PAS-like_dom_sf"/>
</dbReference>
<dbReference type="InterPro" id="IPR013656">
    <property type="entry name" value="PAS_4"/>
</dbReference>
<dbReference type="RefSeq" id="WP_311666638.1">
    <property type="nucleotide sequence ID" value="NZ_JAVREO010000005.1"/>
</dbReference>
<dbReference type="InterPro" id="IPR001932">
    <property type="entry name" value="PPM-type_phosphatase-like_dom"/>
</dbReference>
<dbReference type="CDD" id="cd00130">
    <property type="entry name" value="PAS"/>
    <property type="match status" value="1"/>
</dbReference>
<dbReference type="Gene3D" id="3.30.450.20">
    <property type="entry name" value="PAS domain"/>
    <property type="match status" value="1"/>
</dbReference>
<name>A0ABU2JNX6_9ACTN</name>
<sequence>MAELEIDYAAVFRVYPSPVALLTPELRYVDANDAYLQVAGRTRDELTGGSVFDVFPDNPGDRKASGTRNLGLSLKRVVASGERDAMAIQRYDVEAEGRPGEWIERYWSIVNIPVLAADGTVRLVLHRVEEVTELIEARGDEHAPGAEDRARQLESDLFTRAGELQSINERLREAHARERQVGLTLQESMLPAPEVVVQRESAVRYRPASAAMNVCGDWYDLIDLDHDRTTLAVGDVVGHGLEAAGVMGQLRSALSAVARVSEGPARALDVLDLYSRSVPGAQATTAVKVHVDWVARTLVYCSLGHLPPAVARCSGAVEFLDQATNPPLGTLPEPARATEAEVGFDPGDVLVLYTDGLVERRDEDIDQGLARLAESLTRHHGEPAERLADTLLTDLLPPTGTEDDTALVILRL</sequence>
<evidence type="ECO:0000256" key="1">
    <source>
        <dbReference type="ARBA" id="ARBA00022801"/>
    </source>
</evidence>
<dbReference type="SUPFAM" id="SSF81606">
    <property type="entry name" value="PP2C-like"/>
    <property type="match status" value="1"/>
</dbReference>
<dbReference type="Pfam" id="PF08448">
    <property type="entry name" value="PAS_4"/>
    <property type="match status" value="1"/>
</dbReference>
<feature type="domain" description="PPM-type phosphatase" evidence="3">
    <location>
        <begin position="199"/>
        <end position="412"/>
    </location>
</feature>
<dbReference type="Proteomes" id="UP001183410">
    <property type="component" value="Unassembled WGS sequence"/>
</dbReference>
<protein>
    <submittedName>
        <fullName evidence="4">SpoIIE family protein phosphatase</fullName>
    </submittedName>
</protein>
<evidence type="ECO:0000259" key="2">
    <source>
        <dbReference type="SMART" id="SM00091"/>
    </source>
</evidence>
<keyword evidence="1" id="KW-0378">Hydrolase</keyword>
<dbReference type="InterPro" id="IPR052016">
    <property type="entry name" value="Bact_Sigma-Reg"/>
</dbReference>
<evidence type="ECO:0000313" key="5">
    <source>
        <dbReference type="Proteomes" id="UP001183410"/>
    </source>
</evidence>
<dbReference type="SMART" id="SM00091">
    <property type="entry name" value="PAS"/>
    <property type="match status" value="1"/>
</dbReference>
<dbReference type="PANTHER" id="PTHR43156">
    <property type="entry name" value="STAGE II SPORULATION PROTEIN E-RELATED"/>
    <property type="match status" value="1"/>
</dbReference>
<feature type="domain" description="PAS" evidence="2">
    <location>
        <begin position="6"/>
        <end position="72"/>
    </location>
</feature>
<evidence type="ECO:0000259" key="3">
    <source>
        <dbReference type="SMART" id="SM00331"/>
    </source>
</evidence>
<dbReference type="SMART" id="SM00331">
    <property type="entry name" value="PP2C_SIG"/>
    <property type="match status" value="1"/>
</dbReference>
<dbReference type="PANTHER" id="PTHR43156:SF2">
    <property type="entry name" value="STAGE II SPORULATION PROTEIN E"/>
    <property type="match status" value="1"/>
</dbReference>
<comment type="caution">
    <text evidence="4">The sequence shown here is derived from an EMBL/GenBank/DDBJ whole genome shotgun (WGS) entry which is preliminary data.</text>
</comment>
<gene>
    <name evidence="4" type="ORF">RM844_09880</name>
</gene>
<accession>A0ABU2JNX6</accession>
<keyword evidence="5" id="KW-1185">Reference proteome</keyword>
<dbReference type="SUPFAM" id="SSF55785">
    <property type="entry name" value="PYP-like sensor domain (PAS domain)"/>
    <property type="match status" value="1"/>
</dbReference>
<evidence type="ECO:0000313" key="4">
    <source>
        <dbReference type="EMBL" id="MDT0266602.1"/>
    </source>
</evidence>
<dbReference type="EMBL" id="JAVREO010000005">
    <property type="protein sequence ID" value="MDT0266602.1"/>
    <property type="molecule type" value="Genomic_DNA"/>
</dbReference>
<dbReference type="Gene3D" id="3.60.40.10">
    <property type="entry name" value="PPM-type phosphatase domain"/>
    <property type="match status" value="1"/>
</dbReference>
<dbReference type="InterPro" id="IPR000014">
    <property type="entry name" value="PAS"/>
</dbReference>
<organism evidence="4 5">
    <name type="scientific">Streptomyces chisholmiae</name>
    <dbReference type="NCBI Taxonomy" id="3075540"/>
    <lineage>
        <taxon>Bacteria</taxon>
        <taxon>Bacillati</taxon>
        <taxon>Actinomycetota</taxon>
        <taxon>Actinomycetes</taxon>
        <taxon>Kitasatosporales</taxon>
        <taxon>Streptomycetaceae</taxon>
        <taxon>Streptomyces</taxon>
    </lineage>
</organism>